<proteinExistence type="predicted"/>
<dbReference type="EMBL" id="NKUJ01000398">
    <property type="protein sequence ID" value="RMJ06645.1"/>
    <property type="molecule type" value="Genomic_DNA"/>
</dbReference>
<feature type="region of interest" description="Disordered" evidence="1">
    <location>
        <begin position="90"/>
        <end position="116"/>
    </location>
</feature>
<evidence type="ECO:0000313" key="3">
    <source>
        <dbReference type="Proteomes" id="UP000277212"/>
    </source>
</evidence>
<comment type="caution">
    <text evidence="2">The sequence shown here is derived from an EMBL/GenBank/DDBJ whole genome shotgun (WGS) entry which is preliminary data.</text>
</comment>
<dbReference type="OrthoDB" id="10469652at2759"/>
<keyword evidence="3" id="KW-1185">Reference proteome</keyword>
<accession>A0A3M2RP63</accession>
<feature type="region of interest" description="Disordered" evidence="1">
    <location>
        <begin position="15"/>
        <end position="35"/>
    </location>
</feature>
<reference evidence="2 3" key="1">
    <citation type="submission" date="2017-06" db="EMBL/GenBank/DDBJ databases">
        <title>Comparative genomic analysis of Ambrosia Fusariam Clade fungi.</title>
        <authorList>
            <person name="Stajich J.E."/>
            <person name="Carrillo J."/>
            <person name="Kijimoto T."/>
            <person name="Eskalen A."/>
            <person name="O'Donnell K."/>
            <person name="Kasson M."/>
        </authorList>
    </citation>
    <scope>NUCLEOTIDE SEQUENCE [LARGE SCALE GENOMIC DNA]</scope>
    <source>
        <strain evidence="2">UCR3666</strain>
    </source>
</reference>
<organism evidence="2 3">
    <name type="scientific">Fusarium kuroshium</name>
    <dbReference type="NCBI Taxonomy" id="2010991"/>
    <lineage>
        <taxon>Eukaryota</taxon>
        <taxon>Fungi</taxon>
        <taxon>Dikarya</taxon>
        <taxon>Ascomycota</taxon>
        <taxon>Pezizomycotina</taxon>
        <taxon>Sordariomycetes</taxon>
        <taxon>Hypocreomycetidae</taxon>
        <taxon>Hypocreales</taxon>
        <taxon>Nectriaceae</taxon>
        <taxon>Fusarium</taxon>
        <taxon>Fusarium solani species complex</taxon>
    </lineage>
</organism>
<feature type="compositionally biased region" description="Basic and acidic residues" evidence="1">
    <location>
        <begin position="90"/>
        <end position="100"/>
    </location>
</feature>
<protein>
    <submittedName>
        <fullName evidence="2">Uncharacterized protein</fullName>
    </submittedName>
</protein>
<gene>
    <name evidence="2" type="ORF">CDV36_013762</name>
</gene>
<evidence type="ECO:0000313" key="2">
    <source>
        <dbReference type="EMBL" id="RMJ06645.1"/>
    </source>
</evidence>
<dbReference type="Proteomes" id="UP000277212">
    <property type="component" value="Unassembled WGS sequence"/>
</dbReference>
<sequence>MIRGQLDFGVFPTPYSQRCGAHPPPLNPSEDPIGSGLLKARQRLCATCAQPSQHRVDMMKDQSTLVDSLWPGCESEQGISDMETDLVREDEVKRTADRSLKSARYHTSRYPPPLIA</sequence>
<evidence type="ECO:0000256" key="1">
    <source>
        <dbReference type="SAM" id="MobiDB-lite"/>
    </source>
</evidence>
<name>A0A3M2RP63_9HYPO</name>
<dbReference type="AlphaFoldDB" id="A0A3M2RP63"/>